<gene>
    <name evidence="1" type="ORF">UBAL3_96270006</name>
</gene>
<organism evidence="1 2">
    <name type="scientific">Leptospirillum ferrodiazotrophum</name>
    <dbReference type="NCBI Taxonomy" id="412449"/>
    <lineage>
        <taxon>Bacteria</taxon>
        <taxon>Pseudomonadati</taxon>
        <taxon>Nitrospirota</taxon>
        <taxon>Nitrospiria</taxon>
        <taxon>Nitrospirales</taxon>
        <taxon>Nitrospiraceae</taxon>
        <taxon>Leptospirillum</taxon>
    </lineage>
</organism>
<name>C6I154_9BACT</name>
<dbReference type="InterPro" id="IPR012675">
    <property type="entry name" value="Beta-grasp_dom_sf"/>
</dbReference>
<dbReference type="InterPro" id="IPR016155">
    <property type="entry name" value="Mopterin_synth/thiamin_S_b"/>
</dbReference>
<keyword evidence="2" id="KW-1185">Reference proteome</keyword>
<dbReference type="AlphaFoldDB" id="C6I154"/>
<dbReference type="Gene3D" id="3.10.20.30">
    <property type="match status" value="1"/>
</dbReference>
<evidence type="ECO:0000313" key="1">
    <source>
        <dbReference type="EMBL" id="EES51413.1"/>
    </source>
</evidence>
<dbReference type="Proteomes" id="UP000009374">
    <property type="component" value="Unassembled WGS sequence"/>
</dbReference>
<sequence>MSDNAQGSPRESGRTLKIINHQTGTTQEIPAVKTVQALLGKLGLSPETVLVIQDETLLCDDDPITPDLPVEVRPVISGGSHP</sequence>
<reference evidence="1 2" key="1">
    <citation type="journal article" date="2009" name="Appl. Environ. Microbiol.">
        <title>Community genomic and proteomic analyses of chemoautotrophic iron-oxidizing "Leptospirillum rubarum" (Group II) and "Leptospirillum ferrodiazotrophum" (Group III) bacteria in acid mine drainage biofilms.</title>
        <authorList>
            <person name="Goltsman D.S."/>
            <person name="Denef V.J."/>
            <person name="Singer S.W."/>
            <person name="VerBerkmoes N.C."/>
            <person name="Lefsrud M."/>
            <person name="Mueller R.S."/>
            <person name="Dick G.J."/>
            <person name="Sun C.L."/>
            <person name="Wheeler K.E."/>
            <person name="Zemla A."/>
            <person name="Baker B.J."/>
            <person name="Hauser L."/>
            <person name="Land M."/>
            <person name="Shah M.B."/>
            <person name="Thelen M.P."/>
            <person name="Hettich R.L."/>
            <person name="Banfield J.F."/>
        </authorList>
    </citation>
    <scope>NUCLEOTIDE SEQUENCE [LARGE SCALE GENOMIC DNA]</scope>
</reference>
<accession>C6I154</accession>
<protein>
    <recommendedName>
        <fullName evidence="3">Thiamine biosynthesis protein ThiS</fullName>
    </recommendedName>
</protein>
<dbReference type="SUPFAM" id="SSF54285">
    <property type="entry name" value="MoaD/ThiS"/>
    <property type="match status" value="1"/>
</dbReference>
<dbReference type="EMBL" id="GG693891">
    <property type="protein sequence ID" value="EES51413.1"/>
    <property type="molecule type" value="Genomic_DNA"/>
</dbReference>
<evidence type="ECO:0008006" key="3">
    <source>
        <dbReference type="Google" id="ProtNLM"/>
    </source>
</evidence>
<evidence type="ECO:0000313" key="2">
    <source>
        <dbReference type="Proteomes" id="UP000009374"/>
    </source>
</evidence>
<proteinExistence type="predicted"/>